<accession>A0A9Q4RFK2</accession>
<gene>
    <name evidence="1" type="ORF">GME02_13940</name>
</gene>
<dbReference type="EMBL" id="WNDD01000015">
    <property type="protein sequence ID" value="MTV02728.1"/>
    <property type="molecule type" value="Genomic_DNA"/>
</dbReference>
<comment type="caution">
    <text evidence="1">The sequence shown here is derived from an EMBL/GenBank/DDBJ whole genome shotgun (WGS) entry which is preliminary data.</text>
</comment>
<dbReference type="AlphaFoldDB" id="A0A9Q4RFK2"/>
<evidence type="ECO:0000313" key="1">
    <source>
        <dbReference type="EMBL" id="MTV02728.1"/>
    </source>
</evidence>
<organism evidence="1 2">
    <name type="scientific">Parabacteroides merdae</name>
    <dbReference type="NCBI Taxonomy" id="46503"/>
    <lineage>
        <taxon>Bacteria</taxon>
        <taxon>Pseudomonadati</taxon>
        <taxon>Bacteroidota</taxon>
        <taxon>Bacteroidia</taxon>
        <taxon>Bacteroidales</taxon>
        <taxon>Tannerellaceae</taxon>
        <taxon>Parabacteroides</taxon>
    </lineage>
</organism>
<reference evidence="1 2" key="1">
    <citation type="journal article" date="2019" name="Nat. Med.">
        <title>A library of human gut bacterial isolates paired with longitudinal multiomics data enables mechanistic microbiome research.</title>
        <authorList>
            <person name="Poyet M."/>
            <person name="Groussin M."/>
            <person name="Gibbons S.M."/>
            <person name="Avila-Pacheco J."/>
            <person name="Jiang X."/>
            <person name="Kearney S.M."/>
            <person name="Perrotta A.R."/>
            <person name="Berdy B."/>
            <person name="Zhao S."/>
            <person name="Lieberman T.D."/>
            <person name="Swanson P.K."/>
            <person name="Smith M."/>
            <person name="Roesemann S."/>
            <person name="Alexander J.E."/>
            <person name="Rich S.A."/>
            <person name="Livny J."/>
            <person name="Vlamakis H."/>
            <person name="Clish C."/>
            <person name="Bullock K."/>
            <person name="Deik A."/>
            <person name="Scott J."/>
            <person name="Pierce K.A."/>
            <person name="Xavier R.J."/>
            <person name="Alm E.J."/>
        </authorList>
    </citation>
    <scope>NUCLEOTIDE SEQUENCE [LARGE SCALE GENOMIC DNA]</scope>
    <source>
        <strain evidence="1 2">BIOML-A11</strain>
    </source>
</reference>
<dbReference type="Gene3D" id="2.60.40.2580">
    <property type="match status" value="1"/>
</dbReference>
<evidence type="ECO:0000313" key="2">
    <source>
        <dbReference type="Proteomes" id="UP000482671"/>
    </source>
</evidence>
<proteinExistence type="predicted"/>
<protein>
    <submittedName>
        <fullName evidence="1">Uncharacterized protein</fullName>
    </submittedName>
</protein>
<name>A0A9Q4RFK2_9BACT</name>
<dbReference type="Proteomes" id="UP000482671">
    <property type="component" value="Unassembled WGS sequence"/>
</dbReference>
<sequence>MKVSTGKIHTIMKTKNIFLTAISALFIFAACTEEKIIDAPGVSGKGDLVIELSPSSVITKAAAEDKGYVYATEEELNVEDCWIFVFGENEKYITSRYFSGDALSETENEYVDTPAPNGGSQTYKKGYTITLTGLDYGTYDFWVVANPTEANEAYKSCQSLDALKEIIEGGDSYQTAFAEKANQLVKVGNKSATFNLTTVASPIQIPLTQLAARVELKVWVDIPRQLKGGEYVYEGFPNANGVLTNAEIDKLTGSHIRNEDVINSDLQRKDGNDNYLYTYFGHPVTISGGSKVKAIRVDNALKVTKQTMYSGYLLDNIKLTVDNIRIKSELDPLSVVVDQQLGSSVFNPLADEISTTYLFKFYTYTKDDLTISLSGELQKAEYSVSQMGTLDNAMFVNDKDLALVKKINKGDVEDGEVLTFAGGGGWGNAATGVLLCNQDAWTAVDEEITGEPVLEGEPKAYSSGSITLKPEGGFQVGNMYEASALIQSVPATGSLNIVIENIQSGGEIKFGFN</sequence>
<dbReference type="PROSITE" id="PS51257">
    <property type="entry name" value="PROKAR_LIPOPROTEIN"/>
    <property type="match status" value="1"/>
</dbReference>